<evidence type="ECO:0000313" key="2">
    <source>
        <dbReference type="Proteomes" id="UP000593568"/>
    </source>
</evidence>
<keyword evidence="2" id="KW-1185">Reference proteome</keyword>
<dbReference type="EMBL" id="JABEZW010000006">
    <property type="protein sequence ID" value="MBA0767292.1"/>
    <property type="molecule type" value="Genomic_DNA"/>
</dbReference>
<name>A0A7J9E2P8_9ROSI</name>
<dbReference type="Proteomes" id="UP000593568">
    <property type="component" value="Unassembled WGS sequence"/>
</dbReference>
<protein>
    <submittedName>
        <fullName evidence="1">Uncharacterized protein</fullName>
    </submittedName>
</protein>
<proteinExistence type="predicted"/>
<organism evidence="1 2">
    <name type="scientific">Gossypium trilobum</name>
    <dbReference type="NCBI Taxonomy" id="34281"/>
    <lineage>
        <taxon>Eukaryota</taxon>
        <taxon>Viridiplantae</taxon>
        <taxon>Streptophyta</taxon>
        <taxon>Embryophyta</taxon>
        <taxon>Tracheophyta</taxon>
        <taxon>Spermatophyta</taxon>
        <taxon>Magnoliopsida</taxon>
        <taxon>eudicotyledons</taxon>
        <taxon>Gunneridae</taxon>
        <taxon>Pentapetalae</taxon>
        <taxon>rosids</taxon>
        <taxon>malvids</taxon>
        <taxon>Malvales</taxon>
        <taxon>Malvaceae</taxon>
        <taxon>Malvoideae</taxon>
        <taxon>Gossypium</taxon>
    </lineage>
</organism>
<comment type="caution">
    <text evidence="1">The sequence shown here is derived from an EMBL/GenBank/DDBJ whole genome shotgun (WGS) entry which is preliminary data.</text>
</comment>
<reference evidence="1 2" key="1">
    <citation type="journal article" date="2019" name="Genome Biol. Evol.">
        <title>Insights into the evolution of the New World diploid cottons (Gossypium, subgenus Houzingenia) based on genome sequencing.</title>
        <authorList>
            <person name="Grover C.E."/>
            <person name="Arick M.A. 2nd"/>
            <person name="Thrash A."/>
            <person name="Conover J.L."/>
            <person name="Sanders W.S."/>
            <person name="Peterson D.G."/>
            <person name="Frelichowski J.E."/>
            <person name="Scheffler J.A."/>
            <person name="Scheffler B.E."/>
            <person name="Wendel J.F."/>
        </authorList>
    </citation>
    <scope>NUCLEOTIDE SEQUENCE [LARGE SCALE GENOMIC DNA]</scope>
    <source>
        <strain evidence="1">8</strain>
        <tissue evidence="1">Leaf</tissue>
    </source>
</reference>
<accession>A0A7J9E2P8</accession>
<evidence type="ECO:0000313" key="1">
    <source>
        <dbReference type="EMBL" id="MBA0767292.1"/>
    </source>
</evidence>
<gene>
    <name evidence="1" type="ORF">Gotri_016196</name>
</gene>
<sequence>MTRVRVPKVGRYNLSSKCHDLIGCFGGGTSVTGLDLSTPPRHQVKERKRFMPKEATKNNKKSAHKVFE</sequence>
<dbReference type="AlphaFoldDB" id="A0A7J9E2P8"/>